<proteinExistence type="predicted"/>
<evidence type="ECO:0000313" key="2">
    <source>
        <dbReference type="EMBL" id="ODQ79735.1"/>
    </source>
</evidence>
<name>A0A1E3QPX7_9ASCO</name>
<dbReference type="GeneID" id="30144942"/>
<protein>
    <submittedName>
        <fullName evidence="2">Uncharacterized protein</fullName>
    </submittedName>
</protein>
<accession>A0A1E3QPX7</accession>
<feature type="transmembrane region" description="Helical" evidence="1">
    <location>
        <begin position="20"/>
        <end position="37"/>
    </location>
</feature>
<keyword evidence="1" id="KW-0472">Membrane</keyword>
<gene>
    <name evidence="2" type="ORF">BABINDRAFT_134970</name>
</gene>
<keyword evidence="1" id="KW-1133">Transmembrane helix</keyword>
<sequence length="67" mass="7839">MPCEVESHSYKCKLRTSLRYARTSLHLYFFLFFPVLSHPRLRLALTFRGLSLFTTVGNSLGVRCRPF</sequence>
<dbReference type="Proteomes" id="UP000094336">
    <property type="component" value="Unassembled WGS sequence"/>
</dbReference>
<keyword evidence="3" id="KW-1185">Reference proteome</keyword>
<reference evidence="3" key="1">
    <citation type="submission" date="2016-05" db="EMBL/GenBank/DDBJ databases">
        <title>Comparative genomics of biotechnologically important yeasts.</title>
        <authorList>
            <consortium name="DOE Joint Genome Institute"/>
            <person name="Riley R."/>
            <person name="Haridas S."/>
            <person name="Wolfe K.H."/>
            <person name="Lopes M.R."/>
            <person name="Hittinger C.T."/>
            <person name="Goker M."/>
            <person name="Salamov A."/>
            <person name="Wisecaver J."/>
            <person name="Long T.M."/>
            <person name="Aerts A.L."/>
            <person name="Barry K."/>
            <person name="Choi C."/>
            <person name="Clum A."/>
            <person name="Coughlan A.Y."/>
            <person name="Deshpande S."/>
            <person name="Douglass A.P."/>
            <person name="Hanson S.J."/>
            <person name="Klenk H.-P."/>
            <person name="Labutti K."/>
            <person name="Lapidus A."/>
            <person name="Lindquist E."/>
            <person name="Lipzen A."/>
            <person name="Meier-Kolthoff J.P."/>
            <person name="Ohm R.A."/>
            <person name="Otillar R.P."/>
            <person name="Pangilinan J."/>
            <person name="Peng Y."/>
            <person name="Rokas A."/>
            <person name="Rosa C.A."/>
            <person name="Scheuner C."/>
            <person name="Sibirny A.A."/>
            <person name="Slot J.C."/>
            <person name="Stielow J.B."/>
            <person name="Sun H."/>
            <person name="Kurtzman C.P."/>
            <person name="Blackwell M."/>
            <person name="Grigoriev I.V."/>
            <person name="Jeffries T.W."/>
        </authorList>
    </citation>
    <scope>NUCLEOTIDE SEQUENCE [LARGE SCALE GENOMIC DNA]</scope>
    <source>
        <strain evidence="3">NRRL Y-12698</strain>
    </source>
</reference>
<keyword evidence="1" id="KW-0812">Transmembrane</keyword>
<dbReference type="RefSeq" id="XP_018985063.1">
    <property type="nucleotide sequence ID" value="XM_019127089.1"/>
</dbReference>
<evidence type="ECO:0000256" key="1">
    <source>
        <dbReference type="SAM" id="Phobius"/>
    </source>
</evidence>
<evidence type="ECO:0000313" key="3">
    <source>
        <dbReference type="Proteomes" id="UP000094336"/>
    </source>
</evidence>
<organism evidence="2 3">
    <name type="scientific">Babjeviella inositovora NRRL Y-12698</name>
    <dbReference type="NCBI Taxonomy" id="984486"/>
    <lineage>
        <taxon>Eukaryota</taxon>
        <taxon>Fungi</taxon>
        <taxon>Dikarya</taxon>
        <taxon>Ascomycota</taxon>
        <taxon>Saccharomycotina</taxon>
        <taxon>Pichiomycetes</taxon>
        <taxon>Serinales incertae sedis</taxon>
        <taxon>Babjeviella</taxon>
    </lineage>
</organism>
<dbReference type="EMBL" id="KV454431">
    <property type="protein sequence ID" value="ODQ79735.1"/>
    <property type="molecule type" value="Genomic_DNA"/>
</dbReference>
<dbReference type="AlphaFoldDB" id="A0A1E3QPX7"/>